<dbReference type="SUPFAM" id="SSF51717">
    <property type="entry name" value="Dihydropteroate synthetase-like"/>
    <property type="match status" value="1"/>
</dbReference>
<proteinExistence type="inferred from homology"/>
<dbReference type="PANTHER" id="PTHR20941:SF1">
    <property type="entry name" value="FOLIC ACID SYNTHESIS PROTEIN FOL1"/>
    <property type="match status" value="1"/>
</dbReference>
<dbReference type="InterPro" id="IPR045031">
    <property type="entry name" value="DHP_synth-like"/>
</dbReference>
<dbReference type="PROSITE" id="PS00793">
    <property type="entry name" value="DHPS_2"/>
    <property type="match status" value="1"/>
</dbReference>
<dbReference type="GO" id="GO:0004156">
    <property type="term" value="F:dihydropteroate synthase activity"/>
    <property type="evidence" value="ECO:0007669"/>
    <property type="project" value="UniProtKB-EC"/>
</dbReference>
<evidence type="ECO:0000256" key="13">
    <source>
        <dbReference type="RuleBase" id="RU361205"/>
    </source>
</evidence>
<dbReference type="InterPro" id="IPR011005">
    <property type="entry name" value="Dihydropteroate_synth-like_sf"/>
</dbReference>
<evidence type="ECO:0000256" key="10">
    <source>
        <dbReference type="ARBA" id="ARBA00022909"/>
    </source>
</evidence>
<evidence type="ECO:0000313" key="15">
    <source>
        <dbReference type="EMBL" id="KIU10228.1"/>
    </source>
</evidence>
<dbReference type="NCBIfam" id="TIGR01496">
    <property type="entry name" value="DHPS"/>
    <property type="match status" value="1"/>
</dbReference>
<dbReference type="Gene3D" id="3.20.20.20">
    <property type="entry name" value="Dihydropteroate synthase-like"/>
    <property type="match status" value="1"/>
</dbReference>
<comment type="catalytic activity">
    <reaction evidence="1">
        <text>(7,8-dihydropterin-6-yl)methyl diphosphate + 4-aminobenzoate = 7,8-dihydropteroate + diphosphate</text>
        <dbReference type="Rhea" id="RHEA:19949"/>
        <dbReference type="ChEBI" id="CHEBI:17836"/>
        <dbReference type="ChEBI" id="CHEBI:17839"/>
        <dbReference type="ChEBI" id="CHEBI:33019"/>
        <dbReference type="ChEBI" id="CHEBI:72950"/>
        <dbReference type="EC" id="2.5.1.15"/>
    </reaction>
</comment>
<dbReference type="Proteomes" id="UP000032247">
    <property type="component" value="Unassembled WGS sequence"/>
</dbReference>
<dbReference type="PROSITE" id="PS00792">
    <property type="entry name" value="DHPS_1"/>
    <property type="match status" value="1"/>
</dbReference>
<keyword evidence="7 13" id="KW-0808">Transferase</keyword>
<evidence type="ECO:0000256" key="11">
    <source>
        <dbReference type="ARBA" id="ARBA00030193"/>
    </source>
</evidence>
<dbReference type="STRING" id="483913.AN935_00385"/>
<dbReference type="Pfam" id="PF00809">
    <property type="entry name" value="Pterin_bind"/>
    <property type="match status" value="1"/>
</dbReference>
<evidence type="ECO:0000256" key="3">
    <source>
        <dbReference type="ARBA" id="ARBA00004763"/>
    </source>
</evidence>
<dbReference type="GO" id="GO:0005829">
    <property type="term" value="C:cytosol"/>
    <property type="evidence" value="ECO:0007669"/>
    <property type="project" value="TreeGrafter"/>
</dbReference>
<comment type="cofactor">
    <cofactor evidence="2 13">
        <name>Mg(2+)</name>
        <dbReference type="ChEBI" id="CHEBI:18420"/>
    </cofactor>
</comment>
<dbReference type="UniPathway" id="UPA00077">
    <property type="reaction ID" value="UER00156"/>
</dbReference>
<dbReference type="PROSITE" id="PS50972">
    <property type="entry name" value="PTERIN_BINDING"/>
    <property type="match status" value="1"/>
</dbReference>
<keyword evidence="9 13" id="KW-0460">Magnesium</keyword>
<dbReference type="EC" id="2.5.1.15" evidence="5 13"/>
<evidence type="ECO:0000256" key="1">
    <source>
        <dbReference type="ARBA" id="ARBA00000012"/>
    </source>
</evidence>
<comment type="function">
    <text evidence="12 13">Catalyzes the condensation of para-aminobenzoate (pABA) with 6-hydroxymethyl-7,8-dihydropterin diphosphate (DHPt-PP) to form 7,8-dihydropteroate (H2Pte), the immediate precursor of folate derivatives.</text>
</comment>
<evidence type="ECO:0000256" key="6">
    <source>
        <dbReference type="ARBA" id="ARBA00016919"/>
    </source>
</evidence>
<protein>
    <recommendedName>
        <fullName evidence="6 13">Dihydropteroate synthase</fullName>
        <shortName evidence="13">DHPS</shortName>
        <ecNumber evidence="5 13">2.5.1.15</ecNumber>
    </recommendedName>
    <alternativeName>
        <fullName evidence="11 13">Dihydropteroate pyrophosphorylase</fullName>
    </alternativeName>
</protein>
<dbReference type="CDD" id="cd00739">
    <property type="entry name" value="DHPS"/>
    <property type="match status" value="1"/>
</dbReference>
<sequence>MAQHTIDQTQVIHTKPSALSYKEKTLVMGILNVTPDSFSDGGKYDSLDKALLHAEEMINDGAHIIDIGGESTRPGAECVSEDEEMSRVIPVIERITKELGVPISVDTYKASVADEAVKAGASIINDIWGAKHDPKMASVAAEHNVPIVLMHNRPERNYNDLLPDMLTDLMESVKIAVEAGVDEKNIILDPGIGFAKTYHDNLAVMNKLEIFSGVGYPVLLATSRKRFIGRVLDLPPEERAEGTGATVCLGIQKGCDIVRVHDVKQIARMAKMMDAMLNKGGVHHG</sequence>
<evidence type="ECO:0000259" key="14">
    <source>
        <dbReference type="PROSITE" id="PS50972"/>
    </source>
</evidence>
<dbReference type="FunFam" id="3.20.20.20:FF:000006">
    <property type="entry name" value="Dihydropteroate synthase"/>
    <property type="match status" value="1"/>
</dbReference>
<evidence type="ECO:0000256" key="7">
    <source>
        <dbReference type="ARBA" id="ARBA00022679"/>
    </source>
</evidence>
<dbReference type="GO" id="GO:0046656">
    <property type="term" value="P:folic acid biosynthetic process"/>
    <property type="evidence" value="ECO:0007669"/>
    <property type="project" value="UniProtKB-KW"/>
</dbReference>
<evidence type="ECO:0000256" key="5">
    <source>
        <dbReference type="ARBA" id="ARBA00012458"/>
    </source>
</evidence>
<dbReference type="InterPro" id="IPR006390">
    <property type="entry name" value="DHP_synth_dom"/>
</dbReference>
<reference evidence="15 16" key="1">
    <citation type="submission" date="2014-12" db="EMBL/GenBank/DDBJ databases">
        <title>Comparative genome analysis of Bacillus coagulans HM-08, Clostridium butyricum HM-68, Bacillus subtilis HM-66 and Bacillus licheniformis BL-09.</title>
        <authorList>
            <person name="Zhang H."/>
        </authorList>
    </citation>
    <scope>NUCLEOTIDE SEQUENCE [LARGE SCALE GENOMIC DNA]</scope>
    <source>
        <strain evidence="15 16">HM-66</strain>
    </source>
</reference>
<evidence type="ECO:0000256" key="2">
    <source>
        <dbReference type="ARBA" id="ARBA00001946"/>
    </source>
</evidence>
<keyword evidence="8 13" id="KW-0479">Metal-binding</keyword>
<comment type="pathway">
    <text evidence="3 13">Cofactor biosynthesis; tetrahydrofolate biosynthesis; 7,8-dihydrofolate from 2-amino-4-hydroxy-6-hydroxymethyl-7,8-dihydropteridine diphosphate and 4-aminobenzoate: step 1/2.</text>
</comment>
<gene>
    <name evidence="15" type="ORF">SC09_Contig28orf00430</name>
</gene>
<dbReference type="GO" id="GO:0046654">
    <property type="term" value="P:tetrahydrofolate biosynthetic process"/>
    <property type="evidence" value="ECO:0007669"/>
    <property type="project" value="UniProtKB-UniPathway"/>
</dbReference>
<evidence type="ECO:0000256" key="9">
    <source>
        <dbReference type="ARBA" id="ARBA00022842"/>
    </source>
</evidence>
<dbReference type="EMBL" id="JXBC01000006">
    <property type="protein sequence ID" value="KIU10228.1"/>
    <property type="molecule type" value="Genomic_DNA"/>
</dbReference>
<dbReference type="PATRIC" id="fig|1423.173.peg.3676"/>
<organism evidence="15 16">
    <name type="scientific">Bacillus subtilis</name>
    <dbReference type="NCBI Taxonomy" id="1423"/>
    <lineage>
        <taxon>Bacteria</taxon>
        <taxon>Bacillati</taxon>
        <taxon>Bacillota</taxon>
        <taxon>Bacilli</taxon>
        <taxon>Bacillales</taxon>
        <taxon>Bacillaceae</taxon>
        <taxon>Bacillus</taxon>
    </lineage>
</organism>
<comment type="caution">
    <text evidence="15">The sequence shown here is derived from an EMBL/GenBank/DDBJ whole genome shotgun (WGS) entry which is preliminary data.</text>
</comment>
<evidence type="ECO:0000313" key="16">
    <source>
        <dbReference type="Proteomes" id="UP000032247"/>
    </source>
</evidence>
<dbReference type="AlphaFoldDB" id="A0A0D1IM66"/>
<keyword evidence="10 13" id="KW-0289">Folate biosynthesis</keyword>
<dbReference type="InterPro" id="IPR000489">
    <property type="entry name" value="Pterin-binding_dom"/>
</dbReference>
<evidence type="ECO:0000256" key="4">
    <source>
        <dbReference type="ARBA" id="ARBA00009503"/>
    </source>
</evidence>
<evidence type="ECO:0000256" key="12">
    <source>
        <dbReference type="ARBA" id="ARBA00053449"/>
    </source>
</evidence>
<comment type="similarity">
    <text evidence="4 13">Belongs to the DHPS family.</text>
</comment>
<evidence type="ECO:0000256" key="8">
    <source>
        <dbReference type="ARBA" id="ARBA00022723"/>
    </source>
</evidence>
<dbReference type="PANTHER" id="PTHR20941">
    <property type="entry name" value="FOLATE SYNTHESIS PROTEINS"/>
    <property type="match status" value="1"/>
</dbReference>
<dbReference type="GO" id="GO:0046872">
    <property type="term" value="F:metal ion binding"/>
    <property type="evidence" value="ECO:0007669"/>
    <property type="project" value="UniProtKB-KW"/>
</dbReference>
<name>A0A0D1IM66_BACIU</name>
<feature type="domain" description="Pterin-binding" evidence="14">
    <location>
        <begin position="25"/>
        <end position="271"/>
    </location>
</feature>
<accession>A0A0D1IM66</accession>